<feature type="compositionally biased region" description="Basic and acidic residues" evidence="1">
    <location>
        <begin position="13"/>
        <end position="22"/>
    </location>
</feature>
<organism evidence="2 3">
    <name type="scientific">Sporosarcina aquimarina</name>
    <dbReference type="NCBI Taxonomy" id="114975"/>
    <lineage>
        <taxon>Bacteria</taxon>
        <taxon>Bacillati</taxon>
        <taxon>Bacillota</taxon>
        <taxon>Bacilli</taxon>
        <taxon>Bacillales</taxon>
        <taxon>Caryophanaceae</taxon>
        <taxon>Sporosarcina</taxon>
    </lineage>
</organism>
<proteinExistence type="predicted"/>
<sequence>MERRAATPGGSARAEDPGRSEAEEAAEAVPPGKRPLAAEINSFHVASIVKEKRLQANSKT</sequence>
<comment type="caution">
    <text evidence="2">The sequence shown here is derived from an EMBL/GenBank/DDBJ whole genome shotgun (WGS) entry which is preliminary data.</text>
</comment>
<evidence type="ECO:0000313" key="2">
    <source>
        <dbReference type="EMBL" id="MDW0110239.1"/>
    </source>
</evidence>
<dbReference type="EMBL" id="JAUBDH010000005">
    <property type="protein sequence ID" value="MDW0110239.1"/>
    <property type="molecule type" value="Genomic_DNA"/>
</dbReference>
<feature type="region of interest" description="Disordered" evidence="1">
    <location>
        <begin position="1"/>
        <end position="35"/>
    </location>
</feature>
<reference evidence="2 3" key="1">
    <citation type="submission" date="2023-06" db="EMBL/GenBank/DDBJ databases">
        <title>Sporosarcina sp. nov., isolated from Korean traditional fermented seafood 'Jeotgal'.</title>
        <authorList>
            <person name="Yang A.-I."/>
            <person name="Shin N.-R."/>
        </authorList>
    </citation>
    <scope>NUCLEOTIDE SEQUENCE [LARGE SCALE GENOMIC DNA]</scope>
    <source>
        <strain evidence="2 3">KCTC3840</strain>
    </source>
</reference>
<dbReference type="Proteomes" id="UP001280629">
    <property type="component" value="Unassembled WGS sequence"/>
</dbReference>
<evidence type="ECO:0000256" key="1">
    <source>
        <dbReference type="SAM" id="MobiDB-lite"/>
    </source>
</evidence>
<dbReference type="RefSeq" id="WP_317935794.1">
    <property type="nucleotide sequence ID" value="NZ_JAUBDH010000005.1"/>
</dbReference>
<gene>
    <name evidence="2" type="ORF">QT716_09355</name>
</gene>
<name>A0ABU4FZU8_9BACL</name>
<accession>A0ABU4FZU8</accession>
<evidence type="ECO:0000313" key="3">
    <source>
        <dbReference type="Proteomes" id="UP001280629"/>
    </source>
</evidence>
<keyword evidence="3" id="KW-1185">Reference proteome</keyword>
<protein>
    <submittedName>
        <fullName evidence="2">Uncharacterized protein</fullName>
    </submittedName>
</protein>